<dbReference type="GO" id="GO:0016020">
    <property type="term" value="C:membrane"/>
    <property type="evidence" value="ECO:0007669"/>
    <property type="project" value="TreeGrafter"/>
</dbReference>
<feature type="region of interest" description="Disordered" evidence="1">
    <location>
        <begin position="384"/>
        <end position="410"/>
    </location>
</feature>
<gene>
    <name evidence="4" type="ORF">BANT10_00543</name>
</gene>
<feature type="transmembrane region" description="Helical" evidence="2">
    <location>
        <begin position="222"/>
        <end position="243"/>
    </location>
</feature>
<keyword evidence="4" id="KW-0012">Acyltransferase</keyword>
<dbReference type="RefSeq" id="WP_009885402.1">
    <property type="nucleotide sequence ID" value="NZ_FXZE01000002.1"/>
</dbReference>
<dbReference type="InterPro" id="IPR050879">
    <property type="entry name" value="Acyltransferase_3"/>
</dbReference>
<dbReference type="InterPro" id="IPR002656">
    <property type="entry name" value="Acyl_transf_3_dom"/>
</dbReference>
<organism evidence="4 5">
    <name type="scientific">Brevibacterium antiquum</name>
    <dbReference type="NCBI Taxonomy" id="234835"/>
    <lineage>
        <taxon>Bacteria</taxon>
        <taxon>Bacillati</taxon>
        <taxon>Actinomycetota</taxon>
        <taxon>Actinomycetes</taxon>
        <taxon>Micrococcales</taxon>
        <taxon>Brevibacteriaceae</taxon>
        <taxon>Brevibacterium</taxon>
    </lineage>
</organism>
<feature type="domain" description="Acyltransferase 3" evidence="3">
    <location>
        <begin position="17"/>
        <end position="361"/>
    </location>
</feature>
<feature type="transmembrane region" description="Helical" evidence="2">
    <location>
        <begin position="153"/>
        <end position="173"/>
    </location>
</feature>
<feature type="transmembrane region" description="Helical" evidence="2">
    <location>
        <begin position="61"/>
        <end position="86"/>
    </location>
</feature>
<dbReference type="GO" id="GO:0000271">
    <property type="term" value="P:polysaccharide biosynthetic process"/>
    <property type="evidence" value="ECO:0007669"/>
    <property type="project" value="TreeGrafter"/>
</dbReference>
<dbReference type="Pfam" id="PF01757">
    <property type="entry name" value="Acyl_transf_3"/>
    <property type="match status" value="1"/>
</dbReference>
<feature type="transmembrane region" description="Helical" evidence="2">
    <location>
        <begin position="180"/>
        <end position="202"/>
    </location>
</feature>
<dbReference type="GO" id="GO:0016787">
    <property type="term" value="F:hydrolase activity"/>
    <property type="evidence" value="ECO:0007669"/>
    <property type="project" value="UniProtKB-KW"/>
</dbReference>
<keyword evidence="2" id="KW-0472">Membrane</keyword>
<dbReference type="GeneID" id="82878420"/>
<keyword evidence="2" id="KW-1133">Transmembrane helix</keyword>
<dbReference type="PANTHER" id="PTHR23028:SF53">
    <property type="entry name" value="ACYL_TRANSF_3 DOMAIN-CONTAINING PROTEIN"/>
    <property type="match status" value="1"/>
</dbReference>
<feature type="transmembrane region" description="Helical" evidence="2">
    <location>
        <begin position="309"/>
        <end position="328"/>
    </location>
</feature>
<accession>A0A2H1I3U5</accession>
<evidence type="ECO:0000313" key="4">
    <source>
        <dbReference type="EMBL" id="SMX69861.1"/>
    </source>
</evidence>
<feature type="transmembrane region" description="Helical" evidence="2">
    <location>
        <begin position="255"/>
        <end position="273"/>
    </location>
</feature>
<dbReference type="AlphaFoldDB" id="A0A2H1I3U5"/>
<dbReference type="PANTHER" id="PTHR23028">
    <property type="entry name" value="ACETYLTRANSFERASE"/>
    <property type="match status" value="1"/>
</dbReference>
<protein>
    <submittedName>
        <fullName evidence="4">Peptidoglycan/LPS O-acetylase OafA/YrhL, contains acyltransferase and SGNH-hydrolase domains</fullName>
    </submittedName>
</protein>
<feature type="transmembrane region" description="Helical" evidence="2">
    <location>
        <begin position="340"/>
        <end position="364"/>
    </location>
</feature>
<keyword evidence="4" id="KW-0378">Hydrolase</keyword>
<keyword evidence="2" id="KW-0812">Transmembrane</keyword>
<dbReference type="EMBL" id="FXZE01000002">
    <property type="protein sequence ID" value="SMX69861.1"/>
    <property type="molecule type" value="Genomic_DNA"/>
</dbReference>
<sequence length="410" mass="45331">MTTPVPATTTRPPKLPSLTGLRFFAALLVFGFHITLSSSPIPPNDPINLFADPEVARVAEQIFLVTGYVGVSFFFVLSGFLLAWAAKPDEKLTAFWRRRVMKIFPNHIVMWVLSMVLFAAAITPAHASVLNFFLLHAYSPDGAVNVAVNPPSWTLSSELLFYMLFPFFIVLIRKLPGNRLWAWAGLMVVGMIAIQIINLTLIPDTPKSALTPVSSFQFWFGYIFPPSRLFEFLLGSIVARLVLEKRWPAFRMWHALLLAVAGYALANVVPFVWTFNVATIIPVTVLIATAASYDATGRKSFLQSKPMQWLGDTSFGFYLVQGVSIFWVRQMMDNATFSTSVALLFIAGFLALTLLAGWALYALVEKPMMDRFARPRRKPALPRVAVQPTAPTAAPAVAEPAAVATADSRV</sequence>
<name>A0A2H1I3U5_9MICO</name>
<feature type="transmembrane region" description="Helical" evidence="2">
    <location>
        <begin position="21"/>
        <end position="41"/>
    </location>
</feature>
<evidence type="ECO:0000256" key="2">
    <source>
        <dbReference type="SAM" id="Phobius"/>
    </source>
</evidence>
<keyword evidence="4" id="KW-0808">Transferase</keyword>
<keyword evidence="5" id="KW-1185">Reference proteome</keyword>
<reference evidence="5" key="1">
    <citation type="submission" date="2017-03" db="EMBL/GenBank/DDBJ databases">
        <authorList>
            <person name="Monnet C."/>
        </authorList>
    </citation>
    <scope>NUCLEOTIDE SEQUENCE [LARGE SCALE GENOMIC DNA]</scope>
    <source>
        <strain evidence="5">P10</strain>
    </source>
</reference>
<evidence type="ECO:0000259" key="3">
    <source>
        <dbReference type="Pfam" id="PF01757"/>
    </source>
</evidence>
<dbReference type="GO" id="GO:0016747">
    <property type="term" value="F:acyltransferase activity, transferring groups other than amino-acyl groups"/>
    <property type="evidence" value="ECO:0007669"/>
    <property type="project" value="InterPro"/>
</dbReference>
<dbReference type="Proteomes" id="UP000234342">
    <property type="component" value="Unassembled WGS sequence"/>
</dbReference>
<evidence type="ECO:0000313" key="5">
    <source>
        <dbReference type="Proteomes" id="UP000234342"/>
    </source>
</evidence>
<evidence type="ECO:0000256" key="1">
    <source>
        <dbReference type="SAM" id="MobiDB-lite"/>
    </source>
</evidence>
<feature type="transmembrane region" description="Helical" evidence="2">
    <location>
        <begin position="107"/>
        <end position="133"/>
    </location>
</feature>
<proteinExistence type="predicted"/>